<dbReference type="EMBL" id="KI964548">
    <property type="protein sequence ID" value="EUC37764.1"/>
    <property type="molecule type" value="Genomic_DNA"/>
</dbReference>
<dbReference type="AlphaFoldDB" id="W6YQL8"/>
<dbReference type="GeneID" id="19151806"/>
<proteinExistence type="predicted"/>
<evidence type="ECO:0000313" key="3">
    <source>
        <dbReference type="Proteomes" id="UP000053841"/>
    </source>
</evidence>
<sequence>MAEFSIESIDKPPHQQPGKRTSPLHIINGHERLRIEPWGHNSIRVRASLYRDGTGNELGALLETPLNECGTECLESPSKISYHNNSAVQNGLIEVSVSKNKLRFWRMNGISRELLFEELWPQVIECCNPVRDFEYLFN</sequence>
<gene>
    <name evidence="2" type="ORF">COCCADRAFT_84657</name>
</gene>
<dbReference type="OrthoDB" id="10070917at2759"/>
<dbReference type="RefSeq" id="XP_007707990.1">
    <property type="nucleotide sequence ID" value="XM_007709800.1"/>
</dbReference>
<dbReference type="STRING" id="930089.W6YQL8"/>
<keyword evidence="3" id="KW-1185">Reference proteome</keyword>
<organism evidence="2 3">
    <name type="scientific">Cochliobolus carbonum (strain 26-R-13)</name>
    <name type="common">Maize leaf spot fungus</name>
    <name type="synonym">Bipolaris zeicola</name>
    <dbReference type="NCBI Taxonomy" id="930089"/>
    <lineage>
        <taxon>Eukaryota</taxon>
        <taxon>Fungi</taxon>
        <taxon>Dikarya</taxon>
        <taxon>Ascomycota</taxon>
        <taxon>Pezizomycotina</taxon>
        <taxon>Dothideomycetes</taxon>
        <taxon>Pleosporomycetidae</taxon>
        <taxon>Pleosporales</taxon>
        <taxon>Pleosporineae</taxon>
        <taxon>Pleosporaceae</taxon>
        <taxon>Bipolaris</taxon>
    </lineage>
</organism>
<dbReference type="HOGENOM" id="CLU_1937774_0_0_1"/>
<evidence type="ECO:0000313" key="2">
    <source>
        <dbReference type="EMBL" id="EUC37764.1"/>
    </source>
</evidence>
<reference evidence="2 3" key="1">
    <citation type="journal article" date="2013" name="PLoS Genet.">
        <title>Comparative genome structure, secondary metabolite, and effector coding capacity across Cochliobolus pathogens.</title>
        <authorList>
            <person name="Condon B.J."/>
            <person name="Leng Y."/>
            <person name="Wu D."/>
            <person name="Bushley K.E."/>
            <person name="Ohm R.A."/>
            <person name="Otillar R."/>
            <person name="Martin J."/>
            <person name="Schackwitz W."/>
            <person name="Grimwood J."/>
            <person name="MohdZainudin N."/>
            <person name="Xue C."/>
            <person name="Wang R."/>
            <person name="Manning V.A."/>
            <person name="Dhillon B."/>
            <person name="Tu Z.J."/>
            <person name="Steffenson B.J."/>
            <person name="Salamov A."/>
            <person name="Sun H."/>
            <person name="Lowry S."/>
            <person name="LaButti K."/>
            <person name="Han J."/>
            <person name="Copeland A."/>
            <person name="Lindquist E."/>
            <person name="Barry K."/>
            <person name="Schmutz J."/>
            <person name="Baker S.E."/>
            <person name="Ciuffetti L.M."/>
            <person name="Grigoriev I.V."/>
            <person name="Zhong S."/>
            <person name="Turgeon B.G."/>
        </authorList>
    </citation>
    <scope>NUCLEOTIDE SEQUENCE [LARGE SCALE GENOMIC DNA]</scope>
    <source>
        <strain evidence="2 3">26-R-13</strain>
    </source>
</reference>
<dbReference type="Proteomes" id="UP000053841">
    <property type="component" value="Unassembled WGS sequence"/>
</dbReference>
<evidence type="ECO:0000256" key="1">
    <source>
        <dbReference type="SAM" id="MobiDB-lite"/>
    </source>
</evidence>
<dbReference type="KEGG" id="bze:COCCADRAFT_84657"/>
<protein>
    <submittedName>
        <fullName evidence="2">Uncharacterized protein</fullName>
    </submittedName>
</protein>
<accession>W6YQL8</accession>
<name>W6YQL8_COCC2</name>
<feature type="region of interest" description="Disordered" evidence="1">
    <location>
        <begin position="1"/>
        <end position="22"/>
    </location>
</feature>